<keyword evidence="7" id="KW-0808">Transferase</keyword>
<dbReference type="GO" id="GO:0000287">
    <property type="term" value="F:magnesium ion binding"/>
    <property type="evidence" value="ECO:0007669"/>
    <property type="project" value="TreeGrafter"/>
</dbReference>
<dbReference type="InterPro" id="IPR000836">
    <property type="entry name" value="PRTase_dom"/>
</dbReference>
<dbReference type="Gene3D" id="3.40.50.2020">
    <property type="match status" value="1"/>
</dbReference>
<evidence type="ECO:0000256" key="1">
    <source>
        <dbReference type="ARBA" id="ARBA00002049"/>
    </source>
</evidence>
<dbReference type="RefSeq" id="WP_133362425.1">
    <property type="nucleotide sequence ID" value="NZ_CP037940.1"/>
</dbReference>
<comment type="catalytic activity">
    <reaction evidence="4">
        <text>GMP + diphosphate = guanine + 5-phospho-alpha-D-ribose 1-diphosphate</text>
        <dbReference type="Rhea" id="RHEA:25424"/>
        <dbReference type="ChEBI" id="CHEBI:16235"/>
        <dbReference type="ChEBI" id="CHEBI:33019"/>
        <dbReference type="ChEBI" id="CHEBI:58017"/>
        <dbReference type="ChEBI" id="CHEBI:58115"/>
        <dbReference type="EC" id="2.4.2.8"/>
    </reaction>
    <physiologicalReaction direction="right-to-left" evidence="4">
        <dbReference type="Rhea" id="RHEA:25426"/>
    </physiologicalReaction>
</comment>
<dbReference type="AlphaFoldDB" id="A0A4V1AIF7"/>
<evidence type="ECO:0000259" key="6">
    <source>
        <dbReference type="Pfam" id="PF00156"/>
    </source>
</evidence>
<proteinExistence type="predicted"/>
<dbReference type="PANTHER" id="PTHR43340">
    <property type="entry name" value="HYPOXANTHINE-GUANINE PHOSPHORIBOSYLTRANSFERASE"/>
    <property type="match status" value="1"/>
</dbReference>
<dbReference type="PANTHER" id="PTHR43340:SF1">
    <property type="entry name" value="HYPOXANTHINE PHOSPHORIBOSYLTRANSFERASE"/>
    <property type="match status" value="1"/>
</dbReference>
<dbReference type="OrthoDB" id="9802824at2"/>
<evidence type="ECO:0000256" key="3">
    <source>
        <dbReference type="ARBA" id="ARBA00022099"/>
    </source>
</evidence>
<evidence type="ECO:0000256" key="2">
    <source>
        <dbReference type="ARBA" id="ARBA00004676"/>
    </source>
</evidence>
<comment type="function">
    <text evidence="1">Purine salvage pathway enzyme that catalyzes the transfer of the ribosyl-5-phosphate group from 5-phospho-alpha-D-ribose 1-diphosphate (PRPP) to the N9 position of the 6-oxopurines hypoxanthine and guanine to form the corresponding ribonucleotides IMP (inosine 5'-monophosphate) and GMP (guanosine 5'-monophosphate), with the release of PPi.</text>
</comment>
<organism evidence="7 8">
    <name type="scientific">Periweissella cryptocerci</name>
    <dbReference type="NCBI Taxonomy" id="2506420"/>
    <lineage>
        <taxon>Bacteria</taxon>
        <taxon>Bacillati</taxon>
        <taxon>Bacillota</taxon>
        <taxon>Bacilli</taxon>
        <taxon>Lactobacillales</taxon>
        <taxon>Lactobacillaceae</taxon>
        <taxon>Periweissella</taxon>
    </lineage>
</organism>
<protein>
    <recommendedName>
        <fullName evidence="3">Hypoxanthine-guanine phosphoribosyltransferase</fullName>
    </recommendedName>
</protein>
<evidence type="ECO:0000256" key="4">
    <source>
        <dbReference type="ARBA" id="ARBA00048811"/>
    </source>
</evidence>
<dbReference type="Pfam" id="PF00156">
    <property type="entry name" value="Pribosyltran"/>
    <property type="match status" value="1"/>
</dbReference>
<evidence type="ECO:0000256" key="5">
    <source>
        <dbReference type="ARBA" id="ARBA00049402"/>
    </source>
</evidence>
<evidence type="ECO:0000313" key="7">
    <source>
        <dbReference type="EMBL" id="QBO35345.1"/>
    </source>
</evidence>
<gene>
    <name evidence="7" type="ORF">EQG49_02130</name>
</gene>
<dbReference type="GO" id="GO:0032263">
    <property type="term" value="P:GMP salvage"/>
    <property type="evidence" value="ECO:0007669"/>
    <property type="project" value="TreeGrafter"/>
</dbReference>
<dbReference type="GO" id="GO:0006178">
    <property type="term" value="P:guanine salvage"/>
    <property type="evidence" value="ECO:0007669"/>
    <property type="project" value="TreeGrafter"/>
</dbReference>
<dbReference type="EMBL" id="CP037940">
    <property type="protein sequence ID" value="QBO35345.1"/>
    <property type="molecule type" value="Genomic_DNA"/>
</dbReference>
<keyword evidence="8" id="KW-1185">Reference proteome</keyword>
<dbReference type="CDD" id="cd06223">
    <property type="entry name" value="PRTases_typeI"/>
    <property type="match status" value="1"/>
</dbReference>
<sequence length="174" mass="19166">MDERIDRVVMTQAEIAAAVKVVADKIRHDYAGITPIMVPIMKGAIVFTADLLRELGDMPFEFDYVDVSSYAHGASTGDLKVEVNVRKDIINRDIILIDEIIDTGLTLDFLVKEFTKLGAKSVKSVVAVDKKAGRSVDIEADYVGAEVPNDYLVGYGMDLDGEMRFLSDIVALKH</sequence>
<reference evidence="8" key="1">
    <citation type="submission" date="2019-03" db="EMBL/GenBank/DDBJ databases">
        <title>Weissella sp. 26KH-42 Genome sequencing.</title>
        <authorList>
            <person name="Heo J."/>
            <person name="Kim S.-J."/>
            <person name="Kim J.-S."/>
            <person name="Hong S.-B."/>
            <person name="Kwon S.-W."/>
        </authorList>
    </citation>
    <scope>NUCLEOTIDE SEQUENCE [LARGE SCALE GENOMIC DNA]</scope>
    <source>
        <strain evidence="8">26KH-42</strain>
    </source>
</reference>
<dbReference type="GO" id="GO:0032264">
    <property type="term" value="P:IMP salvage"/>
    <property type="evidence" value="ECO:0007669"/>
    <property type="project" value="TreeGrafter"/>
</dbReference>
<comment type="pathway">
    <text evidence="2">Purine metabolism; GMP biosynthesis via salvage pathway; GMP from guanine: step 1/1.</text>
</comment>
<dbReference type="GO" id="GO:0004422">
    <property type="term" value="F:hypoxanthine phosphoribosyltransferase activity"/>
    <property type="evidence" value="ECO:0007669"/>
    <property type="project" value="TreeGrafter"/>
</dbReference>
<dbReference type="InterPro" id="IPR050408">
    <property type="entry name" value="HGPRT"/>
</dbReference>
<dbReference type="Proteomes" id="UP000292886">
    <property type="component" value="Chromosome"/>
</dbReference>
<keyword evidence="7" id="KW-0328">Glycosyltransferase</keyword>
<evidence type="ECO:0000313" key="8">
    <source>
        <dbReference type="Proteomes" id="UP000292886"/>
    </source>
</evidence>
<feature type="domain" description="Phosphoribosyltransferase" evidence="6">
    <location>
        <begin position="14"/>
        <end position="155"/>
    </location>
</feature>
<name>A0A4V1AIF7_9LACO</name>
<dbReference type="KEGG" id="wei:EQG49_02130"/>
<dbReference type="InterPro" id="IPR029057">
    <property type="entry name" value="PRTase-like"/>
</dbReference>
<comment type="catalytic activity">
    <reaction evidence="5">
        <text>IMP + diphosphate = hypoxanthine + 5-phospho-alpha-D-ribose 1-diphosphate</text>
        <dbReference type="Rhea" id="RHEA:17973"/>
        <dbReference type="ChEBI" id="CHEBI:17368"/>
        <dbReference type="ChEBI" id="CHEBI:33019"/>
        <dbReference type="ChEBI" id="CHEBI:58017"/>
        <dbReference type="ChEBI" id="CHEBI:58053"/>
        <dbReference type="EC" id="2.4.2.8"/>
    </reaction>
    <physiologicalReaction direction="right-to-left" evidence="5">
        <dbReference type="Rhea" id="RHEA:17975"/>
    </physiologicalReaction>
</comment>
<dbReference type="GO" id="GO:0005829">
    <property type="term" value="C:cytosol"/>
    <property type="evidence" value="ECO:0007669"/>
    <property type="project" value="TreeGrafter"/>
</dbReference>
<dbReference type="SUPFAM" id="SSF53271">
    <property type="entry name" value="PRTase-like"/>
    <property type="match status" value="1"/>
</dbReference>
<accession>A0A4V1AIF7</accession>
<dbReference type="GO" id="GO:0046100">
    <property type="term" value="P:hypoxanthine metabolic process"/>
    <property type="evidence" value="ECO:0007669"/>
    <property type="project" value="TreeGrafter"/>
</dbReference>